<sequence length="135" mass="13376">HRRLLLRGLPPGGRLREEAHRAGGAGGGGGAGGLGAGLLEQRGGRGGRGPESGWGSRGGGDGAGVEAGAALLRPAAGGEAGHAGGGAGLGRRRAPAGVLVQLSECRRDGSAPERGVRFLQAGIRIRVRHRLSSFL</sequence>
<feature type="non-terminal residue" evidence="2">
    <location>
        <position position="1"/>
    </location>
</feature>
<gene>
    <name evidence="2" type="ORF">g.19318</name>
</gene>
<protein>
    <submittedName>
        <fullName evidence="2">Uncharacterized protein</fullName>
    </submittedName>
</protein>
<proteinExistence type="predicted"/>
<feature type="compositionally biased region" description="Gly residues" evidence="1">
    <location>
        <begin position="44"/>
        <end position="65"/>
    </location>
</feature>
<evidence type="ECO:0000256" key="1">
    <source>
        <dbReference type="SAM" id="MobiDB-lite"/>
    </source>
</evidence>
<feature type="compositionally biased region" description="Gly residues" evidence="1">
    <location>
        <begin position="23"/>
        <end position="36"/>
    </location>
</feature>
<feature type="compositionally biased region" description="Low complexity" evidence="1">
    <location>
        <begin position="1"/>
        <end position="13"/>
    </location>
</feature>
<reference evidence="2" key="1">
    <citation type="submission" date="2015-07" db="EMBL/GenBank/DDBJ databases">
        <title>Transcriptome Assembly of Anthurium amnicola.</title>
        <authorList>
            <person name="Suzuki J."/>
        </authorList>
    </citation>
    <scope>NUCLEOTIDE SEQUENCE</scope>
</reference>
<evidence type="ECO:0000313" key="2">
    <source>
        <dbReference type="EMBL" id="JAT55704.1"/>
    </source>
</evidence>
<organism evidence="2">
    <name type="scientific">Anthurium amnicola</name>
    <dbReference type="NCBI Taxonomy" id="1678845"/>
    <lineage>
        <taxon>Eukaryota</taxon>
        <taxon>Viridiplantae</taxon>
        <taxon>Streptophyta</taxon>
        <taxon>Embryophyta</taxon>
        <taxon>Tracheophyta</taxon>
        <taxon>Spermatophyta</taxon>
        <taxon>Magnoliopsida</taxon>
        <taxon>Liliopsida</taxon>
        <taxon>Araceae</taxon>
        <taxon>Pothoideae</taxon>
        <taxon>Potheae</taxon>
        <taxon>Anthurium</taxon>
    </lineage>
</organism>
<accession>A0A1D1YM51</accession>
<dbReference type="EMBL" id="GDJX01012232">
    <property type="protein sequence ID" value="JAT55704.1"/>
    <property type="molecule type" value="Transcribed_RNA"/>
</dbReference>
<name>A0A1D1YM51_9ARAE</name>
<dbReference type="AlphaFoldDB" id="A0A1D1YM51"/>
<feature type="region of interest" description="Disordered" evidence="1">
    <location>
        <begin position="1"/>
        <end position="67"/>
    </location>
</feature>